<dbReference type="GO" id="GO:0070967">
    <property type="term" value="F:coenzyme F420 binding"/>
    <property type="evidence" value="ECO:0007669"/>
    <property type="project" value="TreeGrafter"/>
</dbReference>
<dbReference type="Pfam" id="PF04075">
    <property type="entry name" value="F420H2_quin_red"/>
    <property type="match status" value="1"/>
</dbReference>
<gene>
    <name evidence="3" type="ORF">SCA03_15220</name>
</gene>
<sequence length="159" mass="17767">MPLKGEYEPSTNKAVRDQVELYESSGGTEGTTLRSLIGDQDEKRRDLPVVVLTTLGAKSGKLRKTPLMRVEHDGAYAVVASLGGAPKHPVWYHNVVADPRVELQDGPVRQDMVAREVTGEEKAAWWARAVEAFPDYTDYQKKTDREIPVFVLEPAPREH</sequence>
<evidence type="ECO:0000313" key="4">
    <source>
        <dbReference type="Proteomes" id="UP000319210"/>
    </source>
</evidence>
<reference evidence="3 4" key="1">
    <citation type="submission" date="2019-06" db="EMBL/GenBank/DDBJ databases">
        <title>Whole genome shotgun sequence of Streptomyces cacaoi subsp. cacaoi NBRC 12748.</title>
        <authorList>
            <person name="Hosoyama A."/>
            <person name="Uohara A."/>
            <person name="Ohji S."/>
            <person name="Ichikawa N."/>
        </authorList>
    </citation>
    <scope>NUCLEOTIDE SEQUENCE [LARGE SCALE GENOMIC DNA]</scope>
    <source>
        <strain evidence="3 4">NBRC 12748</strain>
    </source>
</reference>
<dbReference type="InterPro" id="IPR004378">
    <property type="entry name" value="F420H2_quin_Rdtase"/>
</dbReference>
<evidence type="ECO:0000256" key="2">
    <source>
        <dbReference type="ARBA" id="ARBA00049106"/>
    </source>
</evidence>
<dbReference type="SUPFAM" id="SSF50475">
    <property type="entry name" value="FMN-binding split barrel"/>
    <property type="match status" value="1"/>
</dbReference>
<dbReference type="PANTHER" id="PTHR39428:SF3">
    <property type="entry name" value="DEAZAFLAVIN-DEPENDENT NITROREDUCTASE"/>
    <property type="match status" value="1"/>
</dbReference>
<keyword evidence="4" id="KW-1185">Reference proteome</keyword>
<dbReference type="Gene3D" id="2.30.110.10">
    <property type="entry name" value="Electron Transport, Fmn-binding Protein, Chain A"/>
    <property type="match status" value="1"/>
</dbReference>
<dbReference type="GO" id="GO:0016491">
    <property type="term" value="F:oxidoreductase activity"/>
    <property type="evidence" value="ECO:0007669"/>
    <property type="project" value="InterPro"/>
</dbReference>
<dbReference type="NCBIfam" id="TIGR00026">
    <property type="entry name" value="hi_GC_TIGR00026"/>
    <property type="match status" value="1"/>
</dbReference>
<dbReference type="Proteomes" id="UP000319210">
    <property type="component" value="Unassembled WGS sequence"/>
</dbReference>
<dbReference type="GO" id="GO:0005886">
    <property type="term" value="C:plasma membrane"/>
    <property type="evidence" value="ECO:0007669"/>
    <property type="project" value="TreeGrafter"/>
</dbReference>
<dbReference type="RefSeq" id="WP_030879768.1">
    <property type="nucleotide sequence ID" value="NZ_BJMM01000005.1"/>
</dbReference>
<dbReference type="PANTHER" id="PTHR39428">
    <property type="entry name" value="F420H(2)-DEPENDENT QUINONE REDUCTASE RV1261C"/>
    <property type="match status" value="1"/>
</dbReference>
<proteinExistence type="inferred from homology"/>
<name>A0A4Y3QUQ4_STRCI</name>
<comment type="similarity">
    <text evidence="1">Belongs to the F420H(2)-dependent quinone reductase family.</text>
</comment>
<accession>A0A4Y3QUQ4</accession>
<evidence type="ECO:0000313" key="3">
    <source>
        <dbReference type="EMBL" id="GEB48971.1"/>
    </source>
</evidence>
<dbReference type="AlphaFoldDB" id="A0A4Y3QUQ4"/>
<dbReference type="InterPro" id="IPR012349">
    <property type="entry name" value="Split_barrel_FMN-bd"/>
</dbReference>
<evidence type="ECO:0000256" key="1">
    <source>
        <dbReference type="ARBA" id="ARBA00008710"/>
    </source>
</evidence>
<dbReference type="OrthoDB" id="8225825at2"/>
<organism evidence="3 4">
    <name type="scientific">Streptomyces cacaoi</name>
    <dbReference type="NCBI Taxonomy" id="1898"/>
    <lineage>
        <taxon>Bacteria</taxon>
        <taxon>Bacillati</taxon>
        <taxon>Actinomycetota</taxon>
        <taxon>Actinomycetes</taxon>
        <taxon>Kitasatosporales</taxon>
        <taxon>Streptomycetaceae</taxon>
        <taxon>Streptomyces</taxon>
    </lineage>
</organism>
<dbReference type="EMBL" id="BJMM01000005">
    <property type="protein sequence ID" value="GEB48971.1"/>
    <property type="molecule type" value="Genomic_DNA"/>
</dbReference>
<protein>
    <submittedName>
        <fullName evidence="3">Nitroreductase</fullName>
    </submittedName>
</protein>
<comment type="catalytic activity">
    <reaction evidence="2">
        <text>oxidized coenzyme F420-(gamma-L-Glu)(n) + a quinol + H(+) = reduced coenzyme F420-(gamma-L-Glu)(n) + a quinone</text>
        <dbReference type="Rhea" id="RHEA:39663"/>
        <dbReference type="Rhea" id="RHEA-COMP:12939"/>
        <dbReference type="Rhea" id="RHEA-COMP:14378"/>
        <dbReference type="ChEBI" id="CHEBI:15378"/>
        <dbReference type="ChEBI" id="CHEBI:24646"/>
        <dbReference type="ChEBI" id="CHEBI:132124"/>
        <dbReference type="ChEBI" id="CHEBI:133980"/>
        <dbReference type="ChEBI" id="CHEBI:139511"/>
    </reaction>
</comment>
<comment type="caution">
    <text evidence="3">The sequence shown here is derived from an EMBL/GenBank/DDBJ whole genome shotgun (WGS) entry which is preliminary data.</text>
</comment>